<sequence length="105" mass="11644">MENTKNYDVKITVLRKTRVDDIHKSYAKDDVPPVCAKNEEGQEYISKNSSQPEGFCNGAWKGIADTVSVLASGGNNPYVRQDGVAIRCCNDGLHPVIYKLERIAE</sequence>
<dbReference type="Proteomes" id="UP000239706">
    <property type="component" value="Unassembled WGS sequence"/>
</dbReference>
<dbReference type="EMBL" id="PVXO01000066">
    <property type="protein sequence ID" value="PRR77223.1"/>
    <property type="molecule type" value="Genomic_DNA"/>
</dbReference>
<comment type="caution">
    <text evidence="1">The sequence shown here is derived from an EMBL/GenBank/DDBJ whole genome shotgun (WGS) entry which is preliminary data.</text>
</comment>
<dbReference type="OrthoDB" id="5432414at2"/>
<evidence type="ECO:0008006" key="3">
    <source>
        <dbReference type="Google" id="ProtNLM"/>
    </source>
</evidence>
<reference evidence="1 2" key="1">
    <citation type="submission" date="2018-03" db="EMBL/GenBank/DDBJ databases">
        <title>Genome sequence of Clostridium liquoris DSM 100320.</title>
        <authorList>
            <person name="Poehlein A."/>
            <person name="Daniel R."/>
        </authorList>
    </citation>
    <scope>NUCLEOTIDE SEQUENCE [LARGE SCALE GENOMIC DNA]</scope>
    <source>
        <strain evidence="1 2">DSM 100320</strain>
    </source>
</reference>
<protein>
    <recommendedName>
        <fullName evidence="3">TIGR04076 family protein</fullName>
    </recommendedName>
</protein>
<name>A0A2T0B117_9CLOT</name>
<evidence type="ECO:0000313" key="2">
    <source>
        <dbReference type="Proteomes" id="UP000239706"/>
    </source>
</evidence>
<accession>A0A2T0B117</accession>
<dbReference type="NCBIfam" id="TIGR04076">
    <property type="entry name" value="TIGR04076 family protein"/>
    <property type="match status" value="1"/>
</dbReference>
<proteinExistence type="predicted"/>
<dbReference type="InterPro" id="IPR023811">
    <property type="entry name" value="CHP04076"/>
</dbReference>
<gene>
    <name evidence="1" type="ORF">CLLI_23930</name>
</gene>
<organism evidence="1 2">
    <name type="scientific">Clostridium liquoris</name>
    <dbReference type="NCBI Taxonomy" id="1289519"/>
    <lineage>
        <taxon>Bacteria</taxon>
        <taxon>Bacillati</taxon>
        <taxon>Bacillota</taxon>
        <taxon>Clostridia</taxon>
        <taxon>Eubacteriales</taxon>
        <taxon>Clostridiaceae</taxon>
        <taxon>Clostridium</taxon>
    </lineage>
</organism>
<keyword evidence="2" id="KW-1185">Reference proteome</keyword>
<dbReference type="RefSeq" id="WP_106064438.1">
    <property type="nucleotide sequence ID" value="NZ_PVXO01000066.1"/>
</dbReference>
<evidence type="ECO:0000313" key="1">
    <source>
        <dbReference type="EMBL" id="PRR77223.1"/>
    </source>
</evidence>
<dbReference type="AlphaFoldDB" id="A0A2T0B117"/>